<gene>
    <name evidence="2" type="ORF">SAMN02745136_02690</name>
</gene>
<dbReference type="SUPFAM" id="SSF46894">
    <property type="entry name" value="C-terminal effector domain of the bipartite response regulators"/>
    <property type="match status" value="1"/>
</dbReference>
<feature type="domain" description="HTH luxR-type" evidence="1">
    <location>
        <begin position="76"/>
        <end position="130"/>
    </location>
</feature>
<evidence type="ECO:0000259" key="1">
    <source>
        <dbReference type="SMART" id="SM00421"/>
    </source>
</evidence>
<dbReference type="GO" id="GO:0003677">
    <property type="term" value="F:DNA binding"/>
    <property type="evidence" value="ECO:0007669"/>
    <property type="project" value="InterPro"/>
</dbReference>
<keyword evidence="3" id="KW-1185">Reference proteome</keyword>
<evidence type="ECO:0000313" key="3">
    <source>
        <dbReference type="Proteomes" id="UP000184386"/>
    </source>
</evidence>
<dbReference type="InterPro" id="IPR016032">
    <property type="entry name" value="Sig_transdc_resp-reg_C-effctor"/>
</dbReference>
<dbReference type="STRING" id="1121322.SAMN02745136_02690"/>
<dbReference type="OrthoDB" id="9789954at2"/>
<dbReference type="Gene3D" id="1.10.10.10">
    <property type="entry name" value="Winged helix-like DNA-binding domain superfamily/Winged helix DNA-binding domain"/>
    <property type="match status" value="1"/>
</dbReference>
<dbReference type="SMART" id="SM00421">
    <property type="entry name" value="HTH_LUXR"/>
    <property type="match status" value="1"/>
</dbReference>
<dbReference type="RefSeq" id="WP_073276737.1">
    <property type="nucleotide sequence ID" value="NZ_FRAC01000013.1"/>
</dbReference>
<sequence length="254" mass="29675">MENKIFFWNSSVNEIVMGYKESKEAYQCTFCESKFEKGRIFTMNDTLYDAFGAVNQHCKAEHGFTADYLLNQEPSILGISEIQQQILKLMSEGRDDKTIANIVGIAPSTVRNHRFKLREKEKQAKLFLALMQSLEDKTSRSINQSDAGVIEEIHQSATMIDDRYNITDDEREKVIKAYMNVNGALIQFPAKEKKKIIILREIMKNFKPNLDYQEREVNRILERIYNDYATLRRALIEYGFFDRSDDCSVYRVKD</sequence>
<proteinExistence type="predicted"/>
<evidence type="ECO:0000313" key="2">
    <source>
        <dbReference type="EMBL" id="SHK53182.1"/>
    </source>
</evidence>
<accession>A0A1M6T820</accession>
<dbReference type="AlphaFoldDB" id="A0A1M6T820"/>
<dbReference type="InterPro" id="IPR018656">
    <property type="entry name" value="DUF2087"/>
</dbReference>
<dbReference type="Pfam" id="PF00196">
    <property type="entry name" value="GerE"/>
    <property type="match status" value="1"/>
</dbReference>
<dbReference type="InterPro" id="IPR036388">
    <property type="entry name" value="WH-like_DNA-bd_sf"/>
</dbReference>
<dbReference type="InterPro" id="IPR000792">
    <property type="entry name" value="Tscrpt_reg_LuxR_C"/>
</dbReference>
<protein>
    <recommendedName>
        <fullName evidence="1">HTH luxR-type domain-containing protein</fullName>
    </recommendedName>
</protein>
<dbReference type="PRINTS" id="PR00038">
    <property type="entry name" value="HTHLUXR"/>
</dbReference>
<dbReference type="Pfam" id="PF09860">
    <property type="entry name" value="DUF2087"/>
    <property type="match status" value="1"/>
</dbReference>
<dbReference type="Proteomes" id="UP000184386">
    <property type="component" value="Unassembled WGS sequence"/>
</dbReference>
<organism evidence="2 3">
    <name type="scientific">Anaerocolumna jejuensis DSM 15929</name>
    <dbReference type="NCBI Taxonomy" id="1121322"/>
    <lineage>
        <taxon>Bacteria</taxon>
        <taxon>Bacillati</taxon>
        <taxon>Bacillota</taxon>
        <taxon>Clostridia</taxon>
        <taxon>Lachnospirales</taxon>
        <taxon>Lachnospiraceae</taxon>
        <taxon>Anaerocolumna</taxon>
    </lineage>
</organism>
<dbReference type="EMBL" id="FRAC01000013">
    <property type="protein sequence ID" value="SHK53182.1"/>
    <property type="molecule type" value="Genomic_DNA"/>
</dbReference>
<reference evidence="2 3" key="1">
    <citation type="submission" date="2016-11" db="EMBL/GenBank/DDBJ databases">
        <authorList>
            <person name="Jaros S."/>
            <person name="Januszkiewicz K."/>
            <person name="Wedrychowicz H."/>
        </authorList>
    </citation>
    <scope>NUCLEOTIDE SEQUENCE [LARGE SCALE GENOMIC DNA]</scope>
    <source>
        <strain evidence="2 3">DSM 15929</strain>
    </source>
</reference>
<name>A0A1M6T820_9FIRM</name>
<dbReference type="GO" id="GO:0006355">
    <property type="term" value="P:regulation of DNA-templated transcription"/>
    <property type="evidence" value="ECO:0007669"/>
    <property type="project" value="InterPro"/>
</dbReference>